<sequence length="411" mass="45159">MKTDYTALVAYAETDISLLKKAFGTLFESKYGTSDEEIHFYAAPARINIIGEHIDYNGGKVFPAAIDKYIYLALRRRTDATVKYDDVRFPGEFSFSITDNFTYKKENDYCNYLNGILTILKDRGFTFETGFEALFFSCIPAGGGISSSSALECCFAYAVSDLYGLGIDGVEIAKIGQESEHRFMNVNCGIMDQFIIATAKKETAILLDCATLEYQYVPLKLGDYRFVVMNTNKKRQLSDSKYNERVSECKIGLGVINAKLTSLGKKTVPDLCSLSSQDFAELQDSVKDPIILKRIRHCVTENERVYKAVAALKAGALADLGVLMNASHDSLRNDYETTGIELDTLHEEANKTAGCLGSRVTGAGFGGCAIALIHKDGYNDFVKKVGAAYKDKIGYEATFFECGTGGGAHSI</sequence>
<keyword evidence="6 11" id="KW-0418">Kinase</keyword>
<accession>F4LMB0</accession>
<dbReference type="InterPro" id="IPR019539">
    <property type="entry name" value="GalKase_N"/>
</dbReference>
<dbReference type="EMBL" id="CP002696">
    <property type="protein sequence ID" value="AEE17776.1"/>
    <property type="molecule type" value="Genomic_DNA"/>
</dbReference>
<evidence type="ECO:0000256" key="2">
    <source>
        <dbReference type="ARBA" id="ARBA00022490"/>
    </source>
</evidence>
<dbReference type="NCBIfam" id="NF003705">
    <property type="entry name" value="PRK05322.1"/>
    <property type="match status" value="1"/>
</dbReference>
<evidence type="ECO:0000256" key="4">
    <source>
        <dbReference type="ARBA" id="ARBA00022723"/>
    </source>
</evidence>
<evidence type="ECO:0000256" key="8">
    <source>
        <dbReference type="ARBA" id="ARBA00022842"/>
    </source>
</evidence>
<evidence type="ECO:0000259" key="13">
    <source>
        <dbReference type="Pfam" id="PF00288"/>
    </source>
</evidence>
<evidence type="ECO:0000256" key="5">
    <source>
        <dbReference type="ARBA" id="ARBA00022741"/>
    </source>
</evidence>
<evidence type="ECO:0000256" key="7">
    <source>
        <dbReference type="ARBA" id="ARBA00022840"/>
    </source>
</evidence>
<comment type="subcellular location">
    <subcellularLocation>
        <location evidence="11">Cytoplasm</location>
    </subcellularLocation>
</comment>
<dbReference type="GO" id="GO:0000287">
    <property type="term" value="F:magnesium ion binding"/>
    <property type="evidence" value="ECO:0007669"/>
    <property type="project" value="UniProtKB-UniRule"/>
</dbReference>
<dbReference type="KEGG" id="tbe:Trebr_2367"/>
<dbReference type="STRING" id="906968.Trebr_2367"/>
<evidence type="ECO:0000259" key="14">
    <source>
        <dbReference type="Pfam" id="PF08544"/>
    </source>
</evidence>
<dbReference type="NCBIfam" id="TIGR00131">
    <property type="entry name" value="gal_kin"/>
    <property type="match status" value="1"/>
</dbReference>
<dbReference type="PANTHER" id="PTHR10457:SF7">
    <property type="entry name" value="GALACTOKINASE-RELATED"/>
    <property type="match status" value="1"/>
</dbReference>
<dbReference type="GO" id="GO:0006012">
    <property type="term" value="P:galactose metabolic process"/>
    <property type="evidence" value="ECO:0007669"/>
    <property type="project" value="UniProtKB-UniRule"/>
</dbReference>
<keyword evidence="4 11" id="KW-0479">Metal-binding</keyword>
<comment type="function">
    <text evidence="11">Catalyzes the transfer of the gamma-phosphate of ATP to D-galactose to form alpha-D-galactose-1-phosphate (Gal-1-P).</text>
</comment>
<gene>
    <name evidence="11" type="primary">galK</name>
    <name evidence="16" type="ordered locus">Trebr_2367</name>
</gene>
<comment type="pathway">
    <text evidence="11">Carbohydrate metabolism; galactose metabolism.</text>
</comment>
<dbReference type="SUPFAM" id="SSF54211">
    <property type="entry name" value="Ribosomal protein S5 domain 2-like"/>
    <property type="match status" value="1"/>
</dbReference>
<dbReference type="RefSeq" id="WP_013759477.1">
    <property type="nucleotide sequence ID" value="NC_015500.1"/>
</dbReference>
<dbReference type="InterPro" id="IPR020568">
    <property type="entry name" value="Ribosomal_Su5_D2-typ_SF"/>
</dbReference>
<dbReference type="Pfam" id="PF08544">
    <property type="entry name" value="GHMP_kinases_C"/>
    <property type="match status" value="1"/>
</dbReference>
<evidence type="ECO:0000313" key="17">
    <source>
        <dbReference type="Proteomes" id="UP000006546"/>
    </source>
</evidence>
<dbReference type="HAMAP" id="MF_00246">
    <property type="entry name" value="Galactokinase"/>
    <property type="match status" value="1"/>
</dbReference>
<keyword evidence="2 11" id="KW-0963">Cytoplasm</keyword>
<dbReference type="Proteomes" id="UP000006546">
    <property type="component" value="Chromosome"/>
</dbReference>
<dbReference type="Pfam" id="PF00288">
    <property type="entry name" value="GHMP_kinases_N"/>
    <property type="match status" value="1"/>
</dbReference>
<dbReference type="InterPro" id="IPR006204">
    <property type="entry name" value="GHMP_kinase_N_dom"/>
</dbReference>
<keyword evidence="17" id="KW-1185">Reference proteome</keyword>
<dbReference type="Gene3D" id="3.30.230.10">
    <property type="match status" value="1"/>
</dbReference>
<feature type="domain" description="Galactokinase N-terminal" evidence="15">
    <location>
        <begin position="26"/>
        <end position="76"/>
    </location>
</feature>
<feature type="domain" description="GHMP kinase C-terminal" evidence="14">
    <location>
        <begin position="309"/>
        <end position="387"/>
    </location>
</feature>
<dbReference type="PRINTS" id="PR00959">
    <property type="entry name" value="MEVGALKINASE"/>
</dbReference>
<dbReference type="Gene3D" id="3.30.70.890">
    <property type="entry name" value="GHMP kinase, C-terminal domain"/>
    <property type="match status" value="1"/>
</dbReference>
<dbReference type="GO" id="GO:0005829">
    <property type="term" value="C:cytosol"/>
    <property type="evidence" value="ECO:0007669"/>
    <property type="project" value="TreeGrafter"/>
</dbReference>
<name>F4LMB0_TREBD</name>
<keyword evidence="3 11" id="KW-0808">Transferase</keyword>
<keyword evidence="8 11" id="KW-0460">Magnesium</keyword>
<dbReference type="AlphaFoldDB" id="F4LMB0"/>
<dbReference type="eggNOG" id="COG0153">
    <property type="taxonomic scope" value="Bacteria"/>
</dbReference>
<evidence type="ECO:0000259" key="15">
    <source>
        <dbReference type="Pfam" id="PF10509"/>
    </source>
</evidence>
<reference evidence="17" key="1">
    <citation type="submission" date="2011-04" db="EMBL/GenBank/DDBJ databases">
        <title>The complete genome of Treponema brennaborense DSM 12168.</title>
        <authorList>
            <person name="Lucas S."/>
            <person name="Han J."/>
            <person name="Lapidus A."/>
            <person name="Bruce D."/>
            <person name="Goodwin L."/>
            <person name="Pitluck S."/>
            <person name="Peters L."/>
            <person name="Kyrpides N."/>
            <person name="Mavromatis K."/>
            <person name="Ivanova N."/>
            <person name="Mikhailova N."/>
            <person name="Pagani I."/>
            <person name="Teshima H."/>
            <person name="Detter J.C."/>
            <person name="Tapia R."/>
            <person name="Han C."/>
            <person name="Land M."/>
            <person name="Hauser L."/>
            <person name="Markowitz V."/>
            <person name="Cheng J.-F."/>
            <person name="Hugenholtz P."/>
            <person name="Woyke T."/>
            <person name="Wu D."/>
            <person name="Gronow S."/>
            <person name="Wellnitz S."/>
            <person name="Brambilla E."/>
            <person name="Klenk H.-P."/>
            <person name="Eisen J.A."/>
        </authorList>
    </citation>
    <scope>NUCLEOTIDE SEQUENCE [LARGE SCALE GENOMIC DNA]</scope>
    <source>
        <strain evidence="17">DSM 12168 / CIP 105900 / DD5/3</strain>
    </source>
</reference>
<dbReference type="PIRSF" id="PIRSF000530">
    <property type="entry name" value="Galactokinase"/>
    <property type="match status" value="1"/>
</dbReference>
<dbReference type="InterPro" id="IPR006206">
    <property type="entry name" value="Mevalonate/galactokinase"/>
</dbReference>
<comment type="similarity">
    <text evidence="1 11">Belongs to the GHMP kinase family. GalK subfamily.</text>
</comment>
<dbReference type="FunFam" id="3.30.230.10:FF:000017">
    <property type="entry name" value="Galactokinase"/>
    <property type="match status" value="1"/>
</dbReference>
<keyword evidence="10 11" id="KW-0119">Carbohydrate metabolism</keyword>
<evidence type="ECO:0000313" key="16">
    <source>
        <dbReference type="EMBL" id="AEE17776.1"/>
    </source>
</evidence>
<dbReference type="Pfam" id="PF10509">
    <property type="entry name" value="GalKase_gal_bdg"/>
    <property type="match status" value="1"/>
</dbReference>
<keyword evidence="5 11" id="KW-0547">Nucleotide-binding</keyword>
<dbReference type="InterPro" id="IPR013750">
    <property type="entry name" value="GHMP_kinase_C_dom"/>
</dbReference>
<keyword evidence="7 11" id="KW-0067">ATP-binding</keyword>
<proteinExistence type="inferred from homology"/>
<keyword evidence="9 11" id="KW-0299">Galactose metabolism</keyword>
<dbReference type="InterPro" id="IPR022963">
    <property type="entry name" value="Galactokinase_bac"/>
</dbReference>
<protein>
    <recommendedName>
        <fullName evidence="11 12">Galactokinase</fullName>
        <ecNumber evidence="11 12">2.7.1.6</ecNumber>
    </recommendedName>
    <alternativeName>
        <fullName evidence="11">Galactose kinase</fullName>
    </alternativeName>
</protein>
<dbReference type="SUPFAM" id="SSF55060">
    <property type="entry name" value="GHMP Kinase, C-terminal domain"/>
    <property type="match status" value="1"/>
</dbReference>
<organism evidence="16 17">
    <name type="scientific">Treponema brennaborense (strain DSM 12168 / CIP 105900 / DD5/3)</name>
    <dbReference type="NCBI Taxonomy" id="906968"/>
    <lineage>
        <taxon>Bacteria</taxon>
        <taxon>Pseudomonadati</taxon>
        <taxon>Spirochaetota</taxon>
        <taxon>Spirochaetia</taxon>
        <taxon>Spirochaetales</taxon>
        <taxon>Treponemataceae</taxon>
        <taxon>Treponema</taxon>
    </lineage>
</organism>
<dbReference type="GO" id="GO:0005524">
    <property type="term" value="F:ATP binding"/>
    <property type="evidence" value="ECO:0007669"/>
    <property type="project" value="UniProtKB-UniRule"/>
</dbReference>
<evidence type="ECO:0000256" key="6">
    <source>
        <dbReference type="ARBA" id="ARBA00022777"/>
    </source>
</evidence>
<feature type="binding site" evidence="11">
    <location>
        <position position="180"/>
    </location>
    <ligand>
        <name>Mg(2+)</name>
        <dbReference type="ChEBI" id="CHEBI:18420"/>
    </ligand>
</feature>
<evidence type="ECO:0000256" key="1">
    <source>
        <dbReference type="ARBA" id="ARBA00006566"/>
    </source>
</evidence>
<feature type="binding site" evidence="11">
    <location>
        <position position="148"/>
    </location>
    <ligand>
        <name>Mg(2+)</name>
        <dbReference type="ChEBI" id="CHEBI:18420"/>
    </ligand>
</feature>
<evidence type="ECO:0000256" key="10">
    <source>
        <dbReference type="ARBA" id="ARBA00023277"/>
    </source>
</evidence>
<feature type="domain" description="GHMP kinase N-terminal" evidence="13">
    <location>
        <begin position="111"/>
        <end position="197"/>
    </location>
</feature>
<feature type="site" description="Transition state stabilizer" evidence="11">
    <location>
        <position position="46"/>
    </location>
</feature>
<dbReference type="EC" id="2.7.1.6" evidence="11 12"/>
<dbReference type="OrthoDB" id="250531at2"/>
<dbReference type="InterPro" id="IPR014721">
    <property type="entry name" value="Ribsml_uS5_D2-typ_fold_subgr"/>
</dbReference>
<dbReference type="PANTHER" id="PTHR10457">
    <property type="entry name" value="MEVALONATE KINASE/GALACTOKINASE"/>
    <property type="match status" value="1"/>
</dbReference>
<dbReference type="FunFam" id="3.30.70.890:FF:000001">
    <property type="entry name" value="Galactokinase"/>
    <property type="match status" value="1"/>
</dbReference>
<feature type="binding site" evidence="11">
    <location>
        <begin position="52"/>
        <end position="55"/>
    </location>
    <ligand>
        <name>substrate</name>
    </ligand>
</feature>
<feature type="active site" description="Proton acceptor" evidence="11">
    <location>
        <position position="192"/>
    </location>
</feature>
<dbReference type="InterPro" id="IPR000705">
    <property type="entry name" value="Galactokinase"/>
</dbReference>
<comment type="caution">
    <text evidence="11">Lacks conserved residue(s) required for the propagation of feature annotation.</text>
</comment>
<feature type="binding site" evidence="11">
    <location>
        <position position="242"/>
    </location>
    <ligand>
        <name>substrate</name>
    </ligand>
</feature>
<evidence type="ECO:0000256" key="12">
    <source>
        <dbReference type="NCBIfam" id="TIGR00131"/>
    </source>
</evidence>
<dbReference type="InterPro" id="IPR036554">
    <property type="entry name" value="GHMP_kinase_C_sf"/>
</dbReference>
<evidence type="ECO:0000256" key="9">
    <source>
        <dbReference type="ARBA" id="ARBA00023144"/>
    </source>
</evidence>
<evidence type="ECO:0000256" key="11">
    <source>
        <dbReference type="HAMAP-Rule" id="MF_00246"/>
    </source>
</evidence>
<dbReference type="PRINTS" id="PR00473">
    <property type="entry name" value="GALCTOKINASE"/>
</dbReference>
<evidence type="ECO:0000256" key="3">
    <source>
        <dbReference type="ARBA" id="ARBA00022679"/>
    </source>
</evidence>
<comment type="catalytic activity">
    <reaction evidence="11">
        <text>alpha-D-galactose + ATP = alpha-D-galactose 1-phosphate + ADP + H(+)</text>
        <dbReference type="Rhea" id="RHEA:13553"/>
        <dbReference type="ChEBI" id="CHEBI:15378"/>
        <dbReference type="ChEBI" id="CHEBI:28061"/>
        <dbReference type="ChEBI" id="CHEBI:30616"/>
        <dbReference type="ChEBI" id="CHEBI:58336"/>
        <dbReference type="ChEBI" id="CHEBI:456216"/>
        <dbReference type="EC" id="2.7.1.6"/>
    </reaction>
</comment>
<dbReference type="HOGENOM" id="CLU_017814_2_1_12"/>
<dbReference type="UniPathway" id="UPA00214"/>
<dbReference type="GO" id="GO:0004335">
    <property type="term" value="F:galactokinase activity"/>
    <property type="evidence" value="ECO:0007669"/>
    <property type="project" value="UniProtKB-UniRule"/>
</dbReference>